<evidence type="ECO:0000313" key="2">
    <source>
        <dbReference type="EMBL" id="MEO3941705.1"/>
    </source>
</evidence>
<protein>
    <recommendedName>
        <fullName evidence="4">Secreted protein with PEP-CTERM sorting signal</fullName>
    </recommendedName>
</protein>
<dbReference type="EMBL" id="JBBMFV010000004">
    <property type="protein sequence ID" value="MEO3941705.1"/>
    <property type="molecule type" value="Genomic_DNA"/>
</dbReference>
<keyword evidence="1" id="KW-0472">Membrane</keyword>
<name>A0ABV0GT41_PAENI</name>
<evidence type="ECO:0000256" key="1">
    <source>
        <dbReference type="SAM" id="Phobius"/>
    </source>
</evidence>
<comment type="caution">
    <text evidence="2">The sequence shown here is derived from an EMBL/GenBank/DDBJ whole genome shotgun (WGS) entry which is preliminary data.</text>
</comment>
<keyword evidence="1" id="KW-1133">Transmembrane helix</keyword>
<sequence length="61" mass="6720">MNRKPLIWLLLALVLAAYSVSIFVTGTGQSPWSVLSGVIIGAASLVMVWKYSRETRNNRPS</sequence>
<proteinExistence type="predicted"/>
<dbReference type="Proteomes" id="UP001448614">
    <property type="component" value="Unassembled WGS sequence"/>
</dbReference>
<dbReference type="RefSeq" id="WP_347782606.1">
    <property type="nucleotide sequence ID" value="NZ_JBBMFV010000004.1"/>
</dbReference>
<feature type="transmembrane region" description="Helical" evidence="1">
    <location>
        <begin position="31"/>
        <end position="49"/>
    </location>
</feature>
<accession>A0ABV0GT41</accession>
<gene>
    <name evidence="2" type="ORF">V3C41_11560</name>
</gene>
<keyword evidence="1" id="KW-0812">Transmembrane</keyword>
<reference evidence="2 3" key="1">
    <citation type="journal article" date="2024" name="Appl. Microbiol. Biotechnol.">
        <title>Biosynthetic gene clusters with biotechnological applications in novel Antarctic isolates from Actinomycetota.</title>
        <authorList>
            <person name="Bruna P."/>
            <person name="Nunez-Montero K."/>
            <person name="Contreras M.J."/>
            <person name="Leal K."/>
            <person name="Garcia M."/>
            <person name="Abanto M."/>
            <person name="Barrientos L."/>
        </authorList>
    </citation>
    <scope>NUCLEOTIDE SEQUENCE [LARGE SCALE GENOMIC DNA]</scope>
    <source>
        <strain evidence="2 3">Se16.17</strain>
    </source>
</reference>
<evidence type="ECO:0000313" key="3">
    <source>
        <dbReference type="Proteomes" id="UP001448614"/>
    </source>
</evidence>
<organism evidence="2 3">
    <name type="scientific">Paenarthrobacter nicotinovorans</name>
    <name type="common">Arthrobacter nicotinovorans</name>
    <dbReference type="NCBI Taxonomy" id="29320"/>
    <lineage>
        <taxon>Bacteria</taxon>
        <taxon>Bacillati</taxon>
        <taxon>Actinomycetota</taxon>
        <taxon>Actinomycetes</taxon>
        <taxon>Micrococcales</taxon>
        <taxon>Micrococcaceae</taxon>
        <taxon>Paenarthrobacter</taxon>
    </lineage>
</organism>
<keyword evidence="3" id="KW-1185">Reference proteome</keyword>
<evidence type="ECO:0008006" key="4">
    <source>
        <dbReference type="Google" id="ProtNLM"/>
    </source>
</evidence>